<reference evidence="1 2" key="1">
    <citation type="journal article" date="2019" name="Int. J. Syst. Evol. Microbiol.">
        <title>The Global Catalogue of Microorganisms (GCM) 10K type strain sequencing project: providing services to taxonomists for standard genome sequencing and annotation.</title>
        <authorList>
            <consortium name="The Broad Institute Genomics Platform"/>
            <consortium name="The Broad Institute Genome Sequencing Center for Infectious Disease"/>
            <person name="Wu L."/>
            <person name="Ma J."/>
        </authorList>
    </citation>
    <scope>NUCLEOTIDE SEQUENCE [LARGE SCALE GENOMIC DNA]</scope>
    <source>
        <strain evidence="1 2">JCM 16021</strain>
    </source>
</reference>
<organism evidence="1 2">
    <name type="scientific">Nocardioides bigeumensis</name>
    <dbReference type="NCBI Taxonomy" id="433657"/>
    <lineage>
        <taxon>Bacteria</taxon>
        <taxon>Bacillati</taxon>
        <taxon>Actinomycetota</taxon>
        <taxon>Actinomycetes</taxon>
        <taxon>Propionibacteriales</taxon>
        <taxon>Nocardioidaceae</taxon>
        <taxon>Nocardioides</taxon>
    </lineage>
</organism>
<name>A0ABN2YPK0_9ACTN</name>
<evidence type="ECO:0000313" key="1">
    <source>
        <dbReference type="EMBL" id="GAA2129979.1"/>
    </source>
</evidence>
<evidence type="ECO:0008006" key="3">
    <source>
        <dbReference type="Google" id="ProtNLM"/>
    </source>
</evidence>
<dbReference type="EMBL" id="BAAAQQ010000013">
    <property type="protein sequence ID" value="GAA2129979.1"/>
    <property type="molecule type" value="Genomic_DNA"/>
</dbReference>
<gene>
    <name evidence="1" type="ORF">GCM10009843_32110</name>
</gene>
<comment type="caution">
    <text evidence="1">The sequence shown here is derived from an EMBL/GenBank/DDBJ whole genome shotgun (WGS) entry which is preliminary data.</text>
</comment>
<evidence type="ECO:0000313" key="2">
    <source>
        <dbReference type="Proteomes" id="UP001500575"/>
    </source>
</evidence>
<accession>A0ABN2YPK0</accession>
<protein>
    <recommendedName>
        <fullName evidence="3">DUF3052 domain-containing protein</fullName>
    </recommendedName>
</protein>
<keyword evidence="2" id="KW-1185">Reference proteome</keyword>
<sequence>MGSVSAPAGYSGTPLPRKLGIQDGHVVLLDALPPTVRLGDLGGATVVRRLRPGLDVTLTFHATRLTLARRLPALFERTVVDGAVWVCWPKKAAHRALAAEGVVVDLDENVVRGLGLGLGWVDVKVAAVDETWSALKFVRRLVDR</sequence>
<proteinExistence type="predicted"/>
<dbReference type="Proteomes" id="UP001500575">
    <property type="component" value="Unassembled WGS sequence"/>
</dbReference>